<protein>
    <recommendedName>
        <fullName evidence="3">GLPGLI family protein</fullName>
    </recommendedName>
</protein>
<evidence type="ECO:0000313" key="2">
    <source>
        <dbReference type="Proteomes" id="UP001363035"/>
    </source>
</evidence>
<organism evidence="1 2">
    <name type="scientific">Sphingobacterium tenebrionis</name>
    <dbReference type="NCBI Taxonomy" id="3111775"/>
    <lineage>
        <taxon>Bacteria</taxon>
        <taxon>Pseudomonadati</taxon>
        <taxon>Bacteroidota</taxon>
        <taxon>Sphingobacteriia</taxon>
        <taxon>Sphingobacteriales</taxon>
        <taxon>Sphingobacteriaceae</taxon>
        <taxon>Sphingobacterium</taxon>
    </lineage>
</organism>
<keyword evidence="2" id="KW-1185">Reference proteome</keyword>
<comment type="caution">
    <text evidence="1">The sequence shown here is derived from an EMBL/GenBank/DDBJ whole genome shotgun (WGS) entry which is preliminary data.</text>
</comment>
<dbReference type="EMBL" id="JAYLLN010000050">
    <property type="protein sequence ID" value="MEI5986250.1"/>
    <property type="molecule type" value="Genomic_DNA"/>
</dbReference>
<evidence type="ECO:0008006" key="3">
    <source>
        <dbReference type="Google" id="ProtNLM"/>
    </source>
</evidence>
<reference evidence="1 2" key="1">
    <citation type="submission" date="2024-01" db="EMBL/GenBank/DDBJ databases">
        <title>Sphingobacterium tenebrionis sp. nov., a novel endophyte isolated from tenebrio molitor intestines.</title>
        <authorList>
            <person name="Zhang C."/>
        </authorList>
    </citation>
    <scope>NUCLEOTIDE SEQUENCE [LARGE SCALE GENOMIC DNA]</scope>
    <source>
        <strain evidence="1 2">PU5-4</strain>
    </source>
</reference>
<sequence>MLKRSLTLVFLLPCLLFAQQKFFLYRYNDQYGLSDKTGTQVITGNFIRSSEDLENQILFDTKEKKNVLVNLESGVQKTFDEFIANSIFLENQYYANVEDKGKFYLYSQKTGEKLEMPLVIRKQHLPKVFMLNKKFLYAIGSETMFPKTPEVKKPKTKASASKIPTIIPEPKLEYPISLTYLYIFKNERSMPLVSKIKVDENYRFSGNEPNSIFSLYNLHKTPKNEPAKEMEINIVERKRTKGLVRALKKSQLFNEI</sequence>
<accession>A0ABU8IAP0</accession>
<proteinExistence type="predicted"/>
<name>A0ABU8IAP0_9SPHI</name>
<dbReference type="Proteomes" id="UP001363035">
    <property type="component" value="Unassembled WGS sequence"/>
</dbReference>
<evidence type="ECO:0000313" key="1">
    <source>
        <dbReference type="EMBL" id="MEI5986250.1"/>
    </source>
</evidence>
<gene>
    <name evidence="1" type="ORF">VJ786_15200</name>
</gene>
<dbReference type="RefSeq" id="WP_336557994.1">
    <property type="nucleotide sequence ID" value="NZ_JAYLLN010000050.1"/>
</dbReference>